<evidence type="ECO:0000256" key="2">
    <source>
        <dbReference type="SAM" id="SignalP"/>
    </source>
</evidence>
<keyword evidence="2" id="KW-0732">Signal</keyword>
<comment type="caution">
    <text evidence="3">The sequence shown here is derived from an EMBL/GenBank/DDBJ whole genome shotgun (WGS) entry which is preliminary data.</text>
</comment>
<evidence type="ECO:0000313" key="3">
    <source>
        <dbReference type="EMBL" id="GLY77016.1"/>
    </source>
</evidence>
<gene>
    <name evidence="3" type="ORF">Airi01_052830</name>
</gene>
<name>A0A9W6VSW5_9ACTN</name>
<protein>
    <submittedName>
        <fullName evidence="3">Uncharacterized protein</fullName>
    </submittedName>
</protein>
<evidence type="ECO:0000313" key="4">
    <source>
        <dbReference type="Proteomes" id="UP001165135"/>
    </source>
</evidence>
<feature type="signal peptide" evidence="2">
    <location>
        <begin position="1"/>
        <end position="25"/>
    </location>
</feature>
<proteinExistence type="predicted"/>
<organism evidence="3 4">
    <name type="scientific">Actinoallomurus iriomotensis</name>
    <dbReference type="NCBI Taxonomy" id="478107"/>
    <lineage>
        <taxon>Bacteria</taxon>
        <taxon>Bacillati</taxon>
        <taxon>Actinomycetota</taxon>
        <taxon>Actinomycetes</taxon>
        <taxon>Streptosporangiales</taxon>
        <taxon>Thermomonosporaceae</taxon>
        <taxon>Actinoallomurus</taxon>
    </lineage>
</organism>
<feature type="chain" id="PRO_5040718908" evidence="2">
    <location>
        <begin position="26"/>
        <end position="66"/>
    </location>
</feature>
<evidence type="ECO:0000256" key="1">
    <source>
        <dbReference type="SAM" id="MobiDB-lite"/>
    </source>
</evidence>
<reference evidence="3" key="1">
    <citation type="submission" date="2023-03" db="EMBL/GenBank/DDBJ databases">
        <title>Actinoallomurus iriomotensis NBRC 103681.</title>
        <authorList>
            <person name="Ichikawa N."/>
            <person name="Sato H."/>
            <person name="Tonouchi N."/>
        </authorList>
    </citation>
    <scope>NUCLEOTIDE SEQUENCE</scope>
    <source>
        <strain evidence="3">NBRC 103681</strain>
    </source>
</reference>
<dbReference type="AlphaFoldDB" id="A0A9W6VSW5"/>
<sequence>MRPIVTAVPVAPLALTGVAAAPADAASEAFSVDLFGYQFHRHWTGRREVTGSRRPRWPNGPRDRTP</sequence>
<dbReference type="Proteomes" id="UP001165135">
    <property type="component" value="Unassembled WGS sequence"/>
</dbReference>
<dbReference type="EMBL" id="BSTJ01000006">
    <property type="protein sequence ID" value="GLY77016.1"/>
    <property type="molecule type" value="Genomic_DNA"/>
</dbReference>
<accession>A0A9W6VSW5</accession>
<dbReference type="RefSeq" id="WP_285625935.1">
    <property type="nucleotide sequence ID" value="NZ_BSTJ01000006.1"/>
</dbReference>
<feature type="region of interest" description="Disordered" evidence="1">
    <location>
        <begin position="47"/>
        <end position="66"/>
    </location>
</feature>